<proteinExistence type="predicted"/>
<dbReference type="AlphaFoldDB" id="A0A831U057"/>
<dbReference type="Gene3D" id="3.40.50.450">
    <property type="match status" value="1"/>
</dbReference>
<organism evidence="1">
    <name type="scientific">Geobacter metallireducens</name>
    <dbReference type="NCBI Taxonomy" id="28232"/>
    <lineage>
        <taxon>Bacteria</taxon>
        <taxon>Pseudomonadati</taxon>
        <taxon>Thermodesulfobacteriota</taxon>
        <taxon>Desulfuromonadia</taxon>
        <taxon>Geobacterales</taxon>
        <taxon>Geobacteraceae</taxon>
        <taxon>Geobacter</taxon>
    </lineage>
</organism>
<accession>A0A831U057</accession>
<evidence type="ECO:0008006" key="2">
    <source>
        <dbReference type="Google" id="ProtNLM"/>
    </source>
</evidence>
<comment type="caution">
    <text evidence="1">The sequence shown here is derived from an EMBL/GenBank/DDBJ whole genome shotgun (WGS) entry which is preliminary data.</text>
</comment>
<reference evidence="1" key="1">
    <citation type="journal article" date="2020" name="mSystems">
        <title>Genome- and Community-Level Interaction Insights into Carbon Utilization and Element Cycling Functions of Hydrothermarchaeota in Hydrothermal Sediment.</title>
        <authorList>
            <person name="Zhou Z."/>
            <person name="Liu Y."/>
            <person name="Xu W."/>
            <person name="Pan J."/>
            <person name="Luo Z.H."/>
            <person name="Li M."/>
        </authorList>
    </citation>
    <scope>NUCLEOTIDE SEQUENCE [LARGE SCALE GENOMIC DNA]</scope>
    <source>
        <strain evidence="1">SpSt-349</strain>
    </source>
</reference>
<name>A0A831U057_GEOME</name>
<dbReference type="SUPFAM" id="SSF52309">
    <property type="entry name" value="N-(deoxy)ribosyltransferase-like"/>
    <property type="match status" value="1"/>
</dbReference>
<sequence length="222" mass="25772">MDRDVVNLIHHLRWKVRVNWGEAHSWLFCKEDTPVDARYYLRDSGDELPESLRHFVLEVDEQLRHFPKPDFMFGYPLYKMPRQPGERRPCFVAMPYGDKSWFEPVKETIIAAGADKNFDCQVSLDMSTAGQIIEQIWQQLRGAEAVVADLTRSNPNVYYEVGLAHALGKLIIFITQDDGNLPFDVSTSRCIRYDKNNLPHLREELEKAFAAVPQRYAFDPKP</sequence>
<protein>
    <recommendedName>
        <fullName evidence="2">CD-NTase-associated protein 12/Pycsar effector protein TIR domain-containing protein</fullName>
    </recommendedName>
</protein>
<evidence type="ECO:0000313" key="1">
    <source>
        <dbReference type="EMBL" id="HEN41609.1"/>
    </source>
</evidence>
<gene>
    <name evidence="1" type="ORF">ENQ87_04400</name>
</gene>
<dbReference type="EMBL" id="DSOV01000014">
    <property type="protein sequence ID" value="HEN41609.1"/>
    <property type="molecule type" value="Genomic_DNA"/>
</dbReference>